<evidence type="ECO:0000259" key="10">
    <source>
        <dbReference type="PROSITE" id="PS50126"/>
    </source>
</evidence>
<dbReference type="NCBIfam" id="TIGR01784">
    <property type="entry name" value="T_den_put_tspse"/>
    <property type="match status" value="1"/>
</dbReference>
<dbReference type="Gene3D" id="1.10.150.20">
    <property type="entry name" value="5' to 3' exonuclease, C-terminal subdomain"/>
    <property type="match status" value="2"/>
</dbReference>
<dbReference type="Pfam" id="PF13184">
    <property type="entry name" value="KH_NusA_1st"/>
    <property type="match status" value="1"/>
</dbReference>
<evidence type="ECO:0000256" key="5">
    <source>
        <dbReference type="ARBA" id="ARBA00022884"/>
    </source>
</evidence>
<dbReference type="Pfam" id="PF14520">
    <property type="entry name" value="HHH_5"/>
    <property type="match status" value="1"/>
</dbReference>
<dbReference type="FunFam" id="3.30.300.20:FF:000005">
    <property type="entry name" value="Transcription termination/antitermination protein NusA"/>
    <property type="match status" value="1"/>
</dbReference>
<dbReference type="NCBIfam" id="TIGR01953">
    <property type="entry name" value="NusA"/>
    <property type="match status" value="1"/>
</dbReference>
<dbReference type="InterPro" id="IPR036555">
    <property type="entry name" value="NusA_N_sf"/>
</dbReference>
<dbReference type="InterPro" id="IPR009019">
    <property type="entry name" value="KH_sf_prok-type"/>
</dbReference>
<name>A0A9Q0N759_9DIPT</name>
<evidence type="ECO:0000256" key="8">
    <source>
        <dbReference type="PROSITE-ProRule" id="PRU00117"/>
    </source>
</evidence>
<feature type="coiled-coil region" evidence="9">
    <location>
        <begin position="153"/>
        <end position="180"/>
    </location>
</feature>
<dbReference type="SMART" id="SM00322">
    <property type="entry name" value="KH"/>
    <property type="match status" value="1"/>
</dbReference>
<keyword evidence="7" id="KW-0804">Transcription</keyword>
<dbReference type="InterPro" id="IPR025249">
    <property type="entry name" value="TF_NusA_KH_1st"/>
</dbReference>
<evidence type="ECO:0000313" key="11">
    <source>
        <dbReference type="EMBL" id="KAJ6644848.1"/>
    </source>
</evidence>
<feature type="non-terminal residue" evidence="11">
    <location>
        <position position="822"/>
    </location>
</feature>
<dbReference type="InterPro" id="IPR030842">
    <property type="entry name" value="TF_NusA_bacterial"/>
</dbReference>
<evidence type="ECO:0000256" key="9">
    <source>
        <dbReference type="SAM" id="Coils"/>
    </source>
</evidence>
<dbReference type="SUPFAM" id="SSF75420">
    <property type="entry name" value="YhbC-like, N-terminal domain"/>
    <property type="match status" value="1"/>
</dbReference>
<dbReference type="InterPro" id="IPR004087">
    <property type="entry name" value="KH_dom"/>
</dbReference>
<dbReference type="FunFam" id="3.30.300.20:FF:000002">
    <property type="entry name" value="Transcription termination/antitermination protein NusA"/>
    <property type="match status" value="1"/>
</dbReference>
<keyword evidence="5 8" id="KW-0694">RNA-binding</keyword>
<evidence type="ECO:0000256" key="2">
    <source>
        <dbReference type="ARBA" id="ARBA00022490"/>
    </source>
</evidence>
<reference evidence="11" key="1">
    <citation type="submission" date="2022-07" db="EMBL/GenBank/DDBJ databases">
        <authorList>
            <person name="Trinca V."/>
            <person name="Uliana J.V.C."/>
            <person name="Torres T.T."/>
            <person name="Ward R.J."/>
            <person name="Monesi N."/>
        </authorList>
    </citation>
    <scope>NUCLEOTIDE SEQUENCE</scope>
    <source>
        <strain evidence="11">HSMRA1968</strain>
        <tissue evidence="11">Whole embryos</tissue>
    </source>
</reference>
<dbReference type="GO" id="GO:0003723">
    <property type="term" value="F:RNA binding"/>
    <property type="evidence" value="ECO:0007669"/>
    <property type="project" value="UniProtKB-UniRule"/>
</dbReference>
<evidence type="ECO:0000256" key="6">
    <source>
        <dbReference type="ARBA" id="ARBA00023015"/>
    </source>
</evidence>
<evidence type="ECO:0000313" key="12">
    <source>
        <dbReference type="Proteomes" id="UP001151699"/>
    </source>
</evidence>
<dbReference type="SUPFAM" id="SSF74942">
    <property type="entry name" value="YhbC-like, C-terminal domain"/>
    <property type="match status" value="1"/>
</dbReference>
<dbReference type="SUPFAM" id="SSF69705">
    <property type="entry name" value="Transcription factor NusA, N-terminal domain"/>
    <property type="match status" value="1"/>
</dbReference>
<dbReference type="InterPro" id="IPR010214">
    <property type="entry name" value="Tscrpt_termin_fac_NusA_C_rpt"/>
</dbReference>
<dbReference type="Pfam" id="PF12784">
    <property type="entry name" value="PDDEXK_2"/>
    <property type="match status" value="1"/>
</dbReference>
<keyword evidence="12" id="KW-1185">Reference proteome</keyword>
<dbReference type="InterPro" id="IPR028989">
    <property type="entry name" value="RimP_N"/>
</dbReference>
<dbReference type="OrthoDB" id="361630at2759"/>
<dbReference type="InterPro" id="IPR010213">
    <property type="entry name" value="TF_NusA"/>
</dbReference>
<organism evidence="11 12">
    <name type="scientific">Pseudolycoriella hygida</name>
    <dbReference type="NCBI Taxonomy" id="35572"/>
    <lineage>
        <taxon>Eukaryota</taxon>
        <taxon>Metazoa</taxon>
        <taxon>Ecdysozoa</taxon>
        <taxon>Arthropoda</taxon>
        <taxon>Hexapoda</taxon>
        <taxon>Insecta</taxon>
        <taxon>Pterygota</taxon>
        <taxon>Neoptera</taxon>
        <taxon>Endopterygota</taxon>
        <taxon>Diptera</taxon>
        <taxon>Nematocera</taxon>
        <taxon>Sciaroidea</taxon>
        <taxon>Sciaridae</taxon>
        <taxon>Pseudolycoriella</taxon>
    </lineage>
</organism>
<dbReference type="Gene3D" id="3.30.300.70">
    <property type="entry name" value="RimP-like superfamily, N-terminal"/>
    <property type="match status" value="1"/>
</dbReference>
<dbReference type="Proteomes" id="UP001151699">
    <property type="component" value="Chromosome A"/>
</dbReference>
<dbReference type="GO" id="GO:0042274">
    <property type="term" value="P:ribosomal small subunit biogenesis"/>
    <property type="evidence" value="ECO:0007669"/>
    <property type="project" value="InterPro"/>
</dbReference>
<dbReference type="InterPro" id="IPR058582">
    <property type="entry name" value="KH_NusA_2nd"/>
</dbReference>
<dbReference type="CDD" id="cd22529">
    <property type="entry name" value="KH-II_NusA_rpt2"/>
    <property type="match status" value="1"/>
</dbReference>
<dbReference type="FunFam" id="3.30.300.70:FF:000001">
    <property type="entry name" value="Ribosome maturation factor RimP"/>
    <property type="match status" value="1"/>
</dbReference>
<dbReference type="Pfam" id="PF08529">
    <property type="entry name" value="NusA_N"/>
    <property type="match status" value="1"/>
</dbReference>
<gene>
    <name evidence="11" type="primary">nusA</name>
    <name evidence="11" type="ORF">Bhyg_00043</name>
</gene>
<keyword evidence="3" id="KW-0690">Ribosome biogenesis</keyword>
<comment type="caution">
    <text evidence="11">The sequence shown here is derived from an EMBL/GenBank/DDBJ whole genome shotgun (WGS) entry which is preliminary data.</text>
</comment>
<dbReference type="Pfam" id="PF02576">
    <property type="entry name" value="RimP_N"/>
    <property type="match status" value="1"/>
</dbReference>
<dbReference type="GO" id="GO:0005829">
    <property type="term" value="C:cytosol"/>
    <property type="evidence" value="ECO:0007669"/>
    <property type="project" value="TreeGrafter"/>
</dbReference>
<dbReference type="GO" id="GO:0006353">
    <property type="term" value="P:DNA-templated transcription termination"/>
    <property type="evidence" value="ECO:0007669"/>
    <property type="project" value="UniProtKB-KW"/>
</dbReference>
<dbReference type="Pfam" id="PF26594">
    <property type="entry name" value="KH_NusA_2nd"/>
    <property type="match status" value="1"/>
</dbReference>
<dbReference type="InterPro" id="IPR003029">
    <property type="entry name" value="S1_domain"/>
</dbReference>
<dbReference type="InterPro" id="IPR010106">
    <property type="entry name" value="RpnA"/>
</dbReference>
<dbReference type="InterPro" id="IPR010995">
    <property type="entry name" value="DNA_repair_Rad51/TF_NusA_a-hlx"/>
</dbReference>
<evidence type="ECO:0000256" key="1">
    <source>
        <dbReference type="ARBA" id="ARBA00022472"/>
    </source>
</evidence>
<feature type="non-terminal residue" evidence="11">
    <location>
        <position position="1"/>
    </location>
</feature>
<dbReference type="InterPro" id="IPR015946">
    <property type="entry name" value="KH_dom-like_a/b"/>
</dbReference>
<dbReference type="Pfam" id="PF00575">
    <property type="entry name" value="S1"/>
    <property type="match status" value="1"/>
</dbReference>
<dbReference type="PROSITE" id="PS50126">
    <property type="entry name" value="S1"/>
    <property type="match status" value="1"/>
</dbReference>
<keyword evidence="2" id="KW-0963">Cytoplasm</keyword>
<dbReference type="Gene3D" id="3.30.300.20">
    <property type="match status" value="2"/>
</dbReference>
<dbReference type="Gene3D" id="3.30.1480.10">
    <property type="entry name" value="NusA, N-terminal domain"/>
    <property type="match status" value="1"/>
</dbReference>
<dbReference type="PANTHER" id="PTHR22648:SF0">
    <property type="entry name" value="TRANSCRIPTION TERMINATION_ANTITERMINATION PROTEIN NUSA"/>
    <property type="match status" value="1"/>
</dbReference>
<dbReference type="InterPro" id="IPR012340">
    <property type="entry name" value="NA-bd_OB-fold"/>
</dbReference>
<evidence type="ECO:0000256" key="4">
    <source>
        <dbReference type="ARBA" id="ARBA00022814"/>
    </source>
</evidence>
<dbReference type="GO" id="GO:0031564">
    <property type="term" value="P:transcription antitermination"/>
    <property type="evidence" value="ECO:0007669"/>
    <property type="project" value="UniProtKB-KW"/>
</dbReference>
<dbReference type="GO" id="GO:0000166">
    <property type="term" value="F:nucleotide binding"/>
    <property type="evidence" value="ECO:0007669"/>
    <property type="project" value="InterPro"/>
</dbReference>
<dbReference type="GO" id="GO:0003700">
    <property type="term" value="F:DNA-binding transcription factor activity"/>
    <property type="evidence" value="ECO:0007669"/>
    <property type="project" value="InterPro"/>
</dbReference>
<dbReference type="HAMAP" id="MF_00945_B">
    <property type="entry name" value="NusA_B"/>
    <property type="match status" value="1"/>
</dbReference>
<keyword evidence="6" id="KW-0805">Transcription regulation</keyword>
<dbReference type="CDD" id="cd02134">
    <property type="entry name" value="KH-II_NusA_rpt1"/>
    <property type="match status" value="1"/>
</dbReference>
<dbReference type="SUPFAM" id="SSF50249">
    <property type="entry name" value="Nucleic acid-binding proteins"/>
    <property type="match status" value="1"/>
</dbReference>
<protein>
    <submittedName>
        <fullName evidence="11">Transcription termination/antitermination protein NusA</fullName>
    </submittedName>
</protein>
<proteinExistence type="inferred from homology"/>
<dbReference type="FunFam" id="2.40.50.140:FF:000058">
    <property type="entry name" value="Transcription termination/antitermination protein NusA"/>
    <property type="match status" value="1"/>
</dbReference>
<keyword evidence="4" id="KW-0889">Transcription antitermination</keyword>
<dbReference type="PANTHER" id="PTHR22648">
    <property type="entry name" value="TRANSCRIPTION TERMINATION FACTOR NUSA"/>
    <property type="match status" value="1"/>
</dbReference>
<dbReference type="HAMAP" id="MF_01077">
    <property type="entry name" value="RimP"/>
    <property type="match status" value="1"/>
</dbReference>
<dbReference type="PROSITE" id="PS50084">
    <property type="entry name" value="KH_TYPE_1"/>
    <property type="match status" value="1"/>
</dbReference>
<evidence type="ECO:0000256" key="7">
    <source>
        <dbReference type="ARBA" id="ARBA00023163"/>
    </source>
</evidence>
<dbReference type="InterPro" id="IPR035956">
    <property type="entry name" value="RimP_N_sf"/>
</dbReference>
<accession>A0A9Q0N759</accession>
<evidence type="ECO:0000256" key="3">
    <source>
        <dbReference type="ARBA" id="ARBA00022517"/>
    </source>
</evidence>
<dbReference type="SMR" id="A0A9Q0N759"/>
<dbReference type="SUPFAM" id="SSF47794">
    <property type="entry name" value="Rad51 N-terminal domain-like"/>
    <property type="match status" value="2"/>
</dbReference>
<dbReference type="AlphaFoldDB" id="A0A9Q0N759"/>
<sequence>IKATNETGKRFNIEIQITDEADYDKRALYYWAKIYTEQLQVAQDYSTLNKAIGIHILNFTSITETSKYHNIFHITEKDSGFQYFKDLELHTIELNKFSNNPHEQLADILKKVKNSLDIWSTFLTRNDLLNKDNLPEELNNDSLKKALTILEVMNFTREEIDAYEDRLKWLRIEANTLKKVKAEGKAEGILIGEAKGKAEEQQIIDIIQKTLEDLGFDLVRVVLKGTKYKTLEILIDRLNGEKVSVQDCQKVSRNISALLDVEDIISDKYFLEVSSAGREVTIKLKDLLNGQTRYQGRISKAENEQIYLSVSGKEVVIAFDKAINFMINIGNIEILQIIDAVAREKSIPKEALISAMEQAVQVAGRRKYGNDHNIKAEINRKTGDIGLFRVLEVVERAEDYFTQISLKDAIEKKIDAKIGDEIYELLPPIDLGRVAAQTAKQVIIQRVSEAEREKQYEDFKDKKGEILNGTVKRIEFNNIIVDLGRAEAIIKKEQLIRGESFKVGDRIKAYVQDVRLVSKGPQIFLSRADDRMVIKLFELEVPEIYDNIIEIRALARDPGSKTKIAVFAADSTIDPIGTCVGIKGNRVRAITNELNGEKIDVILWSKNIAQFVMNALAPAEITKIVIDEDRNIVDVVVSEGHLSLAIGRRGQNVRLASKLTGWNINVMTEDQESKRRNEEFRSTTQLFVEALDVEEMIAQLLSSRGFTSLEQIVSSKIEDLMEIEGFEEELVVEIKNRATEYVNVKNEKILIKLEELGVEQELIDVLELQPEFILKLAEYGIKTIEDLGELTVEEFKSLAPNSGMKEEDMALIIDTARAGDNK</sequence>
<dbReference type="InterPro" id="IPR003728">
    <property type="entry name" value="Ribosome_maturation_RimP"/>
</dbReference>
<dbReference type="SUPFAM" id="SSF54814">
    <property type="entry name" value="Prokaryotic type KH domain (KH-domain type II)"/>
    <property type="match status" value="2"/>
</dbReference>
<dbReference type="SMART" id="SM00316">
    <property type="entry name" value="S1"/>
    <property type="match status" value="1"/>
</dbReference>
<dbReference type="CDD" id="cd04455">
    <property type="entry name" value="S1_NusA"/>
    <property type="match status" value="1"/>
</dbReference>
<dbReference type="NCBIfam" id="TIGR01954">
    <property type="entry name" value="nusA_Cterm_rpt"/>
    <property type="match status" value="1"/>
</dbReference>
<keyword evidence="9" id="KW-0175">Coiled coil</keyword>
<dbReference type="InterPro" id="IPR013735">
    <property type="entry name" value="TF_NusA_N"/>
</dbReference>
<dbReference type="EMBL" id="WJQU01000001">
    <property type="protein sequence ID" value="KAJ6644848.1"/>
    <property type="molecule type" value="Genomic_DNA"/>
</dbReference>
<dbReference type="Gene3D" id="2.40.50.140">
    <property type="entry name" value="Nucleic acid-binding proteins"/>
    <property type="match status" value="1"/>
</dbReference>
<dbReference type="InterPro" id="IPR036847">
    <property type="entry name" value="RimP_C_sf"/>
</dbReference>
<feature type="domain" description="S1 motif" evidence="10">
    <location>
        <begin position="464"/>
        <end position="528"/>
    </location>
</feature>
<keyword evidence="1" id="KW-0806">Transcription termination</keyword>